<sequence length="429" mass="46822">MEHSNPTVILGGGFTGLFTALHLSHNHYSHPVILIDQQERFVFKPLLYEFLSGEMSDDQVWPRYQELLQGSGVKFVQNTIQSIDLQQQRVELTSGGYTYNHLVLALGCINGYFGIDGAQEHSLPFRSGKDAEVLGQQLRQCLQKASQTTNPQERAALLTVGIIGAGSSGIELAATLADVLPDWYGDLDGNPQEIRIVLIERQTEILAAAGGAKDSLRQTAQSALQNRTASVELLLGAKVSAIRNNQVEFQRNDQSEYLQAATIVWTAGTETHPLIKNLSVPSEHRARQGHLHVTPTLQLPDYPEVFAGGDCAASPDNPLPPTAQVAYQEGRAIAHNLQALSEGKAPTPANIHLRGSLLKLGLGESAANLWDRFEVKGKVGHLIRQGTYLELLPTPVHNFKATSEWFIDHIFHHHSGSGSLVSSLIGEHS</sequence>
<evidence type="ECO:0000256" key="3">
    <source>
        <dbReference type="ARBA" id="ARBA00022630"/>
    </source>
</evidence>
<dbReference type="InterPro" id="IPR023753">
    <property type="entry name" value="FAD/NAD-binding_dom"/>
</dbReference>
<evidence type="ECO:0000256" key="1">
    <source>
        <dbReference type="ARBA" id="ARBA00001974"/>
    </source>
</evidence>
<feature type="domain" description="FAD/NAD(P)-binding" evidence="6">
    <location>
        <begin position="7"/>
        <end position="330"/>
    </location>
</feature>
<evidence type="ECO:0000256" key="5">
    <source>
        <dbReference type="ARBA" id="ARBA00023002"/>
    </source>
</evidence>
<dbReference type="GO" id="GO:0003955">
    <property type="term" value="F:NAD(P)H dehydrogenase (quinone) activity"/>
    <property type="evidence" value="ECO:0007669"/>
    <property type="project" value="TreeGrafter"/>
</dbReference>
<dbReference type="GO" id="GO:0019646">
    <property type="term" value="P:aerobic electron transport chain"/>
    <property type="evidence" value="ECO:0007669"/>
    <property type="project" value="TreeGrafter"/>
</dbReference>
<comment type="similarity">
    <text evidence="2">Belongs to the NADH dehydrogenase family.</text>
</comment>
<dbReference type="PANTHER" id="PTHR42913">
    <property type="entry name" value="APOPTOSIS-INDUCING FACTOR 1"/>
    <property type="match status" value="1"/>
</dbReference>
<gene>
    <name evidence="7" type="ORF">AVDCRST_MAG81-3262</name>
</gene>
<protein>
    <submittedName>
        <fullName evidence="7">NADH dehydrogenase</fullName>
        <ecNumber evidence="7">1.6.99.3</ecNumber>
    </submittedName>
</protein>
<dbReference type="PRINTS" id="PR00368">
    <property type="entry name" value="FADPNR"/>
</dbReference>
<proteinExistence type="inferred from homology"/>
<reference evidence="7" key="1">
    <citation type="submission" date="2020-02" db="EMBL/GenBank/DDBJ databases">
        <authorList>
            <person name="Meier V. D."/>
        </authorList>
    </citation>
    <scope>NUCLEOTIDE SEQUENCE</scope>
    <source>
        <strain evidence="7">AVDCRST_MAG81</strain>
    </source>
</reference>
<dbReference type="EC" id="1.6.99.3" evidence="7"/>
<keyword evidence="3" id="KW-0285">Flavoprotein</keyword>
<evidence type="ECO:0000259" key="6">
    <source>
        <dbReference type="Pfam" id="PF07992"/>
    </source>
</evidence>
<accession>A0A6J4VME9</accession>
<name>A0A6J4VME9_9CYAN</name>
<evidence type="ECO:0000313" key="7">
    <source>
        <dbReference type="EMBL" id="CAA9582602.1"/>
    </source>
</evidence>
<keyword evidence="4" id="KW-0274">FAD</keyword>
<dbReference type="EMBL" id="CADCWO010000178">
    <property type="protein sequence ID" value="CAA9582602.1"/>
    <property type="molecule type" value="Genomic_DNA"/>
</dbReference>
<dbReference type="Pfam" id="PF07992">
    <property type="entry name" value="Pyr_redox_2"/>
    <property type="match status" value="1"/>
</dbReference>
<evidence type="ECO:0000256" key="4">
    <source>
        <dbReference type="ARBA" id="ARBA00022827"/>
    </source>
</evidence>
<dbReference type="PANTHER" id="PTHR42913:SF3">
    <property type="entry name" value="64 KDA MITOCHONDRIAL NADH DEHYDROGENASE (EUROFUNG)"/>
    <property type="match status" value="1"/>
</dbReference>
<dbReference type="InterPro" id="IPR036188">
    <property type="entry name" value="FAD/NAD-bd_sf"/>
</dbReference>
<keyword evidence="5 7" id="KW-0560">Oxidoreductase</keyword>
<dbReference type="Gene3D" id="3.50.50.100">
    <property type="match status" value="1"/>
</dbReference>
<comment type="cofactor">
    <cofactor evidence="1">
        <name>FAD</name>
        <dbReference type="ChEBI" id="CHEBI:57692"/>
    </cofactor>
</comment>
<dbReference type="InterPro" id="IPR051169">
    <property type="entry name" value="NADH-Q_oxidoreductase"/>
</dbReference>
<organism evidence="7">
    <name type="scientific">uncultured Synechococcales cyanobacterium</name>
    <dbReference type="NCBI Taxonomy" id="1936017"/>
    <lineage>
        <taxon>Bacteria</taxon>
        <taxon>Bacillati</taxon>
        <taxon>Cyanobacteriota</taxon>
        <taxon>Cyanophyceae</taxon>
        <taxon>Synechococcales</taxon>
        <taxon>environmental samples</taxon>
    </lineage>
</organism>
<dbReference type="SUPFAM" id="SSF51905">
    <property type="entry name" value="FAD/NAD(P)-binding domain"/>
    <property type="match status" value="2"/>
</dbReference>
<dbReference type="AlphaFoldDB" id="A0A6J4VME9"/>
<evidence type="ECO:0000256" key="2">
    <source>
        <dbReference type="ARBA" id="ARBA00005272"/>
    </source>
</evidence>